<name>A0ABY6F369_9GAMM</name>
<reference evidence="1" key="1">
    <citation type="submission" date="2021-12" db="EMBL/GenBank/DDBJ databases">
        <title>taxonomy of Moraxella sp. ZY201224.</title>
        <authorList>
            <person name="Li F."/>
        </authorList>
    </citation>
    <scope>NUCLEOTIDE SEQUENCE</scope>
    <source>
        <strain evidence="1">ZY201224</strain>
    </source>
</reference>
<protein>
    <recommendedName>
        <fullName evidence="3">Antitoxin</fullName>
    </recommendedName>
</protein>
<organism evidence="1 2">
    <name type="scientific">Moraxella nasicaprae</name>
    <dbReference type="NCBI Taxonomy" id="2904122"/>
    <lineage>
        <taxon>Bacteria</taxon>
        <taxon>Pseudomonadati</taxon>
        <taxon>Pseudomonadota</taxon>
        <taxon>Gammaproteobacteria</taxon>
        <taxon>Moraxellales</taxon>
        <taxon>Moraxellaceae</taxon>
        <taxon>Moraxella</taxon>
    </lineage>
</organism>
<dbReference type="EMBL" id="CP089977">
    <property type="protein sequence ID" value="UXZ04540.1"/>
    <property type="molecule type" value="Genomic_DNA"/>
</dbReference>
<proteinExistence type="predicted"/>
<keyword evidence="2" id="KW-1185">Reference proteome</keyword>
<evidence type="ECO:0000313" key="1">
    <source>
        <dbReference type="EMBL" id="UXZ04540.1"/>
    </source>
</evidence>
<sequence>MPSMTQAQHKAKSSYRAKSLKNMSLQFSQHDKEAYEALCQLEAVYGSASGAIKQALIAHAKQLQN</sequence>
<evidence type="ECO:0000313" key="2">
    <source>
        <dbReference type="Proteomes" id="UP001063782"/>
    </source>
</evidence>
<dbReference type="RefSeq" id="WP_263076027.1">
    <property type="nucleotide sequence ID" value="NZ_CP089977.1"/>
</dbReference>
<evidence type="ECO:0008006" key="3">
    <source>
        <dbReference type="Google" id="ProtNLM"/>
    </source>
</evidence>
<accession>A0ABY6F369</accession>
<dbReference type="Proteomes" id="UP001063782">
    <property type="component" value="Chromosome"/>
</dbReference>
<gene>
    <name evidence="1" type="ORF">LU297_08130</name>
</gene>